<dbReference type="EMBL" id="MKZS01000001">
    <property type="protein sequence ID" value="OLT59815.1"/>
    <property type="molecule type" value="Genomic_DNA"/>
</dbReference>
<sequence length="97" mass="10299">MVDIENLEFSEVLEDEISFELSDKDRSAVEALAKVKKVRLSDSIVGGQTLTNFTVSTAFTACNAAFTACNVAFTACNAAFTACNAAFTACNAPFTII</sequence>
<protein>
    <submittedName>
        <fullName evidence="1">Uncharacterized protein</fullName>
    </submittedName>
</protein>
<evidence type="ECO:0000313" key="1">
    <source>
        <dbReference type="EMBL" id="OLT59815.1"/>
    </source>
</evidence>
<proteinExistence type="predicted"/>
<name>A0A1U7N1G5_9CYAN</name>
<dbReference type="Proteomes" id="UP000186657">
    <property type="component" value="Unassembled WGS sequence"/>
</dbReference>
<keyword evidence="2" id="KW-1185">Reference proteome</keyword>
<dbReference type="AlphaFoldDB" id="A0A1U7N1G5"/>
<accession>A0A1U7N1G5</accession>
<organism evidence="1 2">
    <name type="scientific">Moorena bouillonii PNG</name>
    <dbReference type="NCBI Taxonomy" id="568701"/>
    <lineage>
        <taxon>Bacteria</taxon>
        <taxon>Bacillati</taxon>
        <taxon>Cyanobacteriota</taxon>
        <taxon>Cyanophyceae</taxon>
        <taxon>Coleofasciculales</taxon>
        <taxon>Coleofasciculaceae</taxon>
        <taxon>Moorena</taxon>
    </lineage>
</organism>
<dbReference type="RefSeq" id="WP_075899504.1">
    <property type="nucleotide sequence ID" value="NZ_MKZS01000001.1"/>
</dbReference>
<evidence type="ECO:0000313" key="2">
    <source>
        <dbReference type="Proteomes" id="UP000186657"/>
    </source>
</evidence>
<reference evidence="1 2" key="1">
    <citation type="submission" date="2016-10" db="EMBL/GenBank/DDBJ databases">
        <title>Comparative genomics uncovers the prolific and rare metabolic potential of the cyanobacterial genus Moorea.</title>
        <authorList>
            <person name="Leao T."/>
            <person name="Castelao G."/>
            <person name="Korobeynikov A."/>
            <person name="Monroe E.A."/>
            <person name="Podell S."/>
            <person name="Glukhov E."/>
            <person name="Allen E."/>
            <person name="Gerwick W.H."/>
            <person name="Gerwick L."/>
        </authorList>
    </citation>
    <scope>NUCLEOTIDE SEQUENCE [LARGE SCALE GENOMIC DNA]</scope>
    <source>
        <strain evidence="1 2">PNG5-198</strain>
    </source>
</reference>
<gene>
    <name evidence="1" type="ORF">BJP37_13065</name>
</gene>
<comment type="caution">
    <text evidence="1">The sequence shown here is derived from an EMBL/GenBank/DDBJ whole genome shotgun (WGS) entry which is preliminary data.</text>
</comment>